<dbReference type="Pfam" id="PF11741">
    <property type="entry name" value="AMIN"/>
    <property type="match status" value="1"/>
</dbReference>
<feature type="chain" id="PRO_5045138432" evidence="6">
    <location>
        <begin position="21"/>
        <end position="735"/>
    </location>
</feature>
<keyword evidence="2" id="KW-0472">Membrane</keyword>
<comment type="caution">
    <text evidence="8">The sequence shown here is derived from an EMBL/GenBank/DDBJ whole genome shotgun (WGS) entry which is preliminary data.</text>
</comment>
<dbReference type="PANTHER" id="PTHR30332">
    <property type="entry name" value="PROBABLE GENERAL SECRETION PATHWAY PROTEIN D"/>
    <property type="match status" value="1"/>
</dbReference>
<sequence length="735" mass="76730">MNRLMNLQPFLLGSTLVALAAQPGLASVTSITNVRLNPTATGLDLVFETQGGDNSSVFTVSQGNTLQADITRAQLNLPDGGSFNQANPAPGISQVSVVPLDANSVRITVSGTSQPPTGAVESSDNQVVLSIRNDGGTAQAPTPVPAEIETVPAPTAPPAVAQAAPEPSPEAAPEPAPEAAPEVPTPASPDVLVPNPEVTIDGAPVPRPQVQQTPPFLPRAVAPPIGDIAVAEGVPSFNNINLGSNERIPKLLLRDAPAREVLSLLARAAGLNLVFTPAGGEAEAGAEGASADGPPVSLDIENESVQDVFNHVLRVTGLQANRVGRSVYVGPSLPVSAQNVSARTLRLNQVDATVATNFLVALGAESAVSRERLVTNVNAVTVAEGTPPITETQTSTVDQIEVSRVDYEDSQGILRGLQVVADERTNSVTLVGRADLIAIATEQLTRIDLRRRQVAVNVRVIDIDLNSLDAFGTSFSFQNGLFGVLSSGGLGILNIGDGGTPNPASQATPTGTPILPRTLGGPGTNATSGNFLAQLLGTVQNGNGKIITDPTLIVQEGQTATVQLTQDVVTELTQTIEVTETGTLTTLDIETEPAGLILQIDVDRIDDNGFVSLSVAPSISAPTDSFTSDAGTFFLLSERQISSGQVRIRDGQTLLLSGIIQESERNSVNKIPILGDIPILGALFRSTVTDNQRRELIVLLTPQILDDSDQSTFGYQYTPSEAVQDILENRGRQEE</sequence>
<evidence type="ECO:0000313" key="8">
    <source>
        <dbReference type="EMBL" id="MEP0946790.1"/>
    </source>
</evidence>
<evidence type="ECO:0000256" key="6">
    <source>
        <dbReference type="SAM" id="SignalP"/>
    </source>
</evidence>
<feature type="region of interest" description="Disordered" evidence="5">
    <location>
        <begin position="148"/>
        <end position="194"/>
    </location>
</feature>
<dbReference type="SMART" id="SM00965">
    <property type="entry name" value="STN"/>
    <property type="match status" value="1"/>
</dbReference>
<dbReference type="InterPro" id="IPR011662">
    <property type="entry name" value="Secretin/TonB_short_N"/>
</dbReference>
<evidence type="ECO:0000256" key="3">
    <source>
        <dbReference type="ARBA" id="ARBA00023237"/>
    </source>
</evidence>
<keyword evidence="1" id="KW-0813">Transport</keyword>
<evidence type="ECO:0000256" key="5">
    <source>
        <dbReference type="SAM" id="MobiDB-lite"/>
    </source>
</evidence>
<reference evidence="8 9" key="1">
    <citation type="submission" date="2022-04" db="EMBL/GenBank/DDBJ databases">
        <title>Positive selection, recombination, and allopatry shape intraspecific diversity of widespread and dominant cyanobacteria.</title>
        <authorList>
            <person name="Wei J."/>
            <person name="Shu W."/>
            <person name="Hu C."/>
        </authorList>
    </citation>
    <scope>NUCLEOTIDE SEQUENCE [LARGE SCALE GENOMIC DNA]</scope>
    <source>
        <strain evidence="8 9">DQ-A4</strain>
    </source>
</reference>
<organism evidence="8 9">
    <name type="scientific">Leptolyngbya subtilissima DQ-A4</name>
    <dbReference type="NCBI Taxonomy" id="2933933"/>
    <lineage>
        <taxon>Bacteria</taxon>
        <taxon>Bacillati</taxon>
        <taxon>Cyanobacteriota</taxon>
        <taxon>Cyanophyceae</taxon>
        <taxon>Leptolyngbyales</taxon>
        <taxon>Leptolyngbyaceae</taxon>
        <taxon>Leptolyngbya group</taxon>
        <taxon>Leptolyngbya</taxon>
    </lineage>
</organism>
<gene>
    <name evidence="8" type="ORF">NC992_07890</name>
</gene>
<feature type="signal peptide" evidence="6">
    <location>
        <begin position="1"/>
        <end position="20"/>
    </location>
</feature>
<dbReference type="PRINTS" id="PR00811">
    <property type="entry name" value="BCTERIALGSPD"/>
</dbReference>
<evidence type="ECO:0000256" key="2">
    <source>
        <dbReference type="ARBA" id="ARBA00023136"/>
    </source>
</evidence>
<dbReference type="RefSeq" id="WP_313887137.1">
    <property type="nucleotide sequence ID" value="NZ_JAMPKX010000002.1"/>
</dbReference>
<dbReference type="InterPro" id="IPR004846">
    <property type="entry name" value="T2SS/T3SS_dom"/>
</dbReference>
<feature type="compositionally biased region" description="Pro residues" evidence="5">
    <location>
        <begin position="166"/>
        <end position="187"/>
    </location>
</feature>
<evidence type="ECO:0000259" key="7">
    <source>
        <dbReference type="SMART" id="SM00965"/>
    </source>
</evidence>
<feature type="compositionally biased region" description="Low complexity" evidence="5">
    <location>
        <begin position="148"/>
        <end position="165"/>
    </location>
</feature>
<feature type="domain" description="Secretin/TonB short N-terminal" evidence="7">
    <location>
        <begin position="271"/>
        <end position="332"/>
    </location>
</feature>
<keyword evidence="3" id="KW-0998">Cell outer membrane</keyword>
<keyword evidence="6" id="KW-0732">Signal</keyword>
<dbReference type="PANTHER" id="PTHR30332:SF17">
    <property type="entry name" value="TYPE IV PILIATION SYSTEM PROTEIN DR_0774-RELATED"/>
    <property type="match status" value="1"/>
</dbReference>
<keyword evidence="9" id="KW-1185">Reference proteome</keyword>
<dbReference type="Pfam" id="PF00263">
    <property type="entry name" value="Secretin"/>
    <property type="match status" value="1"/>
</dbReference>
<protein>
    <submittedName>
        <fullName evidence="8">AMIN domain-containing protein</fullName>
    </submittedName>
</protein>
<dbReference type="InterPro" id="IPR050810">
    <property type="entry name" value="Bact_Secretion_Sys_Channel"/>
</dbReference>
<proteinExistence type="inferred from homology"/>
<name>A0ABV0K2T9_9CYAN</name>
<comment type="similarity">
    <text evidence="4">Belongs to the bacterial secretin family.</text>
</comment>
<dbReference type="InterPro" id="IPR021731">
    <property type="entry name" value="AMIN_dom"/>
</dbReference>
<evidence type="ECO:0000313" key="9">
    <source>
        <dbReference type="Proteomes" id="UP001482513"/>
    </source>
</evidence>
<accession>A0ABV0K2T9</accession>
<dbReference type="EMBL" id="JAMPKX010000002">
    <property type="protein sequence ID" value="MEP0946790.1"/>
    <property type="molecule type" value="Genomic_DNA"/>
</dbReference>
<evidence type="ECO:0000256" key="1">
    <source>
        <dbReference type="ARBA" id="ARBA00022448"/>
    </source>
</evidence>
<dbReference type="Proteomes" id="UP001482513">
    <property type="component" value="Unassembled WGS sequence"/>
</dbReference>
<evidence type="ECO:0000256" key="4">
    <source>
        <dbReference type="RuleBase" id="RU004003"/>
    </source>
</evidence>
<dbReference type="InterPro" id="IPR001775">
    <property type="entry name" value="GspD/PilQ"/>
</dbReference>